<keyword evidence="2" id="KW-1185">Reference proteome</keyword>
<name>A0AAV3RYW5_LITER</name>
<dbReference type="Proteomes" id="UP001454036">
    <property type="component" value="Unassembled WGS sequence"/>
</dbReference>
<dbReference type="AlphaFoldDB" id="A0AAV3RYW5"/>
<protein>
    <recommendedName>
        <fullName evidence="3">CCHC-type domain-containing protein</fullName>
    </recommendedName>
</protein>
<comment type="caution">
    <text evidence="1">The sequence shown here is derived from an EMBL/GenBank/DDBJ whole genome shotgun (WGS) entry which is preliminary data.</text>
</comment>
<dbReference type="PANTHER" id="PTHR34222:SF99">
    <property type="entry name" value="PROTEIN, PUTATIVE-RELATED"/>
    <property type="match status" value="1"/>
</dbReference>
<proteinExistence type="predicted"/>
<evidence type="ECO:0000313" key="1">
    <source>
        <dbReference type="EMBL" id="GAA0186936.1"/>
    </source>
</evidence>
<evidence type="ECO:0000313" key="2">
    <source>
        <dbReference type="Proteomes" id="UP001454036"/>
    </source>
</evidence>
<dbReference type="PANTHER" id="PTHR34222">
    <property type="entry name" value="GAG_PRE-INTEGRS DOMAIN-CONTAINING PROTEIN"/>
    <property type="match status" value="1"/>
</dbReference>
<organism evidence="1 2">
    <name type="scientific">Lithospermum erythrorhizon</name>
    <name type="common">Purple gromwell</name>
    <name type="synonym">Lithospermum officinale var. erythrorhizon</name>
    <dbReference type="NCBI Taxonomy" id="34254"/>
    <lineage>
        <taxon>Eukaryota</taxon>
        <taxon>Viridiplantae</taxon>
        <taxon>Streptophyta</taxon>
        <taxon>Embryophyta</taxon>
        <taxon>Tracheophyta</taxon>
        <taxon>Spermatophyta</taxon>
        <taxon>Magnoliopsida</taxon>
        <taxon>eudicotyledons</taxon>
        <taxon>Gunneridae</taxon>
        <taxon>Pentapetalae</taxon>
        <taxon>asterids</taxon>
        <taxon>lamiids</taxon>
        <taxon>Boraginales</taxon>
        <taxon>Boraginaceae</taxon>
        <taxon>Boraginoideae</taxon>
        <taxon>Lithospermeae</taxon>
        <taxon>Lithospermum</taxon>
    </lineage>
</organism>
<accession>A0AAV3RYW5</accession>
<reference evidence="1 2" key="1">
    <citation type="submission" date="2024-01" db="EMBL/GenBank/DDBJ databases">
        <title>The complete chloroplast genome sequence of Lithospermum erythrorhizon: insights into the phylogenetic relationship among Boraginaceae species and the maternal lineages of purple gromwells.</title>
        <authorList>
            <person name="Okada T."/>
            <person name="Watanabe K."/>
        </authorList>
    </citation>
    <scope>NUCLEOTIDE SEQUENCE [LARGE SCALE GENOMIC DNA]</scope>
</reference>
<evidence type="ECO:0008006" key="3">
    <source>
        <dbReference type="Google" id="ProtNLM"/>
    </source>
</evidence>
<sequence>MTIALEARDKFGFINDLSKSFIYARTSKQLWEEIAERFGSVKPNYVDDDEEKMMQFLMGLNEEYEAIRNQVLLKEPLPRNTYNFGNKSGVRFGRMERANLKCGFCGKQGHVKSGCFRLIGWPNQNQNQNYSRGKYRANNAFVQDFQEIDTHLDGNNANSGNTSNGNNEDFQNLIACMV</sequence>
<dbReference type="EMBL" id="BAABME010014185">
    <property type="protein sequence ID" value="GAA0186936.1"/>
    <property type="molecule type" value="Genomic_DNA"/>
</dbReference>
<gene>
    <name evidence="1" type="ORF">LIER_34224</name>
</gene>